<dbReference type="EMBL" id="JAGGJZ010000001">
    <property type="protein sequence ID" value="MBP1888991.1"/>
    <property type="molecule type" value="Genomic_DNA"/>
</dbReference>
<protein>
    <submittedName>
        <fullName evidence="1">Uncharacterized protein</fullName>
    </submittedName>
</protein>
<evidence type="ECO:0000313" key="2">
    <source>
        <dbReference type="Proteomes" id="UP000783390"/>
    </source>
</evidence>
<name>A0ABS4EYC7_9CLOT</name>
<dbReference type="Proteomes" id="UP000783390">
    <property type="component" value="Unassembled WGS sequence"/>
</dbReference>
<sequence length="49" mass="5788">MLIIEKKTHLKDTPEYEEYSNNVAKLTKEEKKSLGIRECSCKCKKRKSK</sequence>
<organism evidence="1 2">
    <name type="scientific">Clostridium moniliforme</name>
    <dbReference type="NCBI Taxonomy" id="39489"/>
    <lineage>
        <taxon>Bacteria</taxon>
        <taxon>Bacillati</taxon>
        <taxon>Bacillota</taxon>
        <taxon>Clostridia</taxon>
        <taxon>Eubacteriales</taxon>
        <taxon>Clostridiaceae</taxon>
        <taxon>Clostridium</taxon>
    </lineage>
</organism>
<keyword evidence="2" id="KW-1185">Reference proteome</keyword>
<dbReference type="RefSeq" id="WP_209795704.1">
    <property type="nucleotide sequence ID" value="NZ_JAGGJZ010000001.1"/>
</dbReference>
<accession>A0ABS4EYC7</accession>
<reference evidence="1 2" key="1">
    <citation type="submission" date="2021-03" db="EMBL/GenBank/DDBJ databases">
        <title>Genomic Encyclopedia of Type Strains, Phase IV (KMG-IV): sequencing the most valuable type-strain genomes for metagenomic binning, comparative biology and taxonomic classification.</title>
        <authorList>
            <person name="Goeker M."/>
        </authorList>
    </citation>
    <scope>NUCLEOTIDE SEQUENCE [LARGE SCALE GENOMIC DNA]</scope>
    <source>
        <strain evidence="1 2">DSM 3984</strain>
    </source>
</reference>
<evidence type="ECO:0000313" key="1">
    <source>
        <dbReference type="EMBL" id="MBP1888991.1"/>
    </source>
</evidence>
<proteinExistence type="predicted"/>
<comment type="caution">
    <text evidence="1">The sequence shown here is derived from an EMBL/GenBank/DDBJ whole genome shotgun (WGS) entry which is preliminary data.</text>
</comment>
<gene>
    <name evidence="1" type="ORF">J2Z53_000570</name>
</gene>